<evidence type="ECO:0000256" key="4">
    <source>
        <dbReference type="ARBA" id="ARBA00022701"/>
    </source>
</evidence>
<reference evidence="16" key="1">
    <citation type="submission" date="2020-06" db="EMBL/GenBank/DDBJ databases">
        <title>A chromosome-scale genome assembly of Talaromyces rugulosus W13939.</title>
        <authorList>
            <person name="Wang B."/>
            <person name="Guo L."/>
            <person name="Ye K."/>
            <person name="Wang L."/>
        </authorList>
    </citation>
    <scope>NUCLEOTIDE SEQUENCE [LARGE SCALE GENOMIC DNA]</scope>
    <source>
        <strain evidence="16">W13939</strain>
    </source>
</reference>
<dbReference type="FunFam" id="3.40.850.10:FF:000065">
    <property type="entry name" value="Kinesin-like protein"/>
    <property type="match status" value="1"/>
</dbReference>
<evidence type="ECO:0000313" key="16">
    <source>
        <dbReference type="Proteomes" id="UP000509510"/>
    </source>
</evidence>
<dbReference type="OrthoDB" id="3176171at2759"/>
<evidence type="ECO:0000256" key="8">
    <source>
        <dbReference type="ARBA" id="ARBA00023175"/>
    </source>
</evidence>
<feature type="domain" description="Kinesin motor" evidence="14">
    <location>
        <begin position="547"/>
        <end position="882"/>
    </location>
</feature>
<dbReference type="Gene3D" id="3.40.850.10">
    <property type="entry name" value="Kinesin motor domain"/>
    <property type="match status" value="1"/>
</dbReference>
<keyword evidence="4 11" id="KW-0493">Microtubule</keyword>
<dbReference type="AlphaFoldDB" id="A0A7H8RE35"/>
<feature type="compositionally biased region" description="Polar residues" evidence="13">
    <location>
        <begin position="87"/>
        <end position="103"/>
    </location>
</feature>
<dbReference type="InterPro" id="IPR019821">
    <property type="entry name" value="Kinesin_motor_CS"/>
</dbReference>
<dbReference type="GeneID" id="55999296"/>
<dbReference type="KEGG" id="trg:TRUGW13939_11820"/>
<comment type="subcellular location">
    <subcellularLocation>
        <location evidence="1">Cytoplasm</location>
        <location evidence="1">Cytoskeleton</location>
    </subcellularLocation>
</comment>
<name>A0A7H8RE35_TALRU</name>
<proteinExistence type="inferred from homology"/>
<comment type="similarity">
    <text evidence="2">Belongs to the TRAFAC class myosin-kinesin ATPase superfamily. Kinesin family. KIN-14 subfamily.</text>
</comment>
<evidence type="ECO:0000256" key="3">
    <source>
        <dbReference type="ARBA" id="ARBA00022490"/>
    </source>
</evidence>
<dbReference type="GO" id="GO:0005874">
    <property type="term" value="C:microtubule"/>
    <property type="evidence" value="ECO:0007669"/>
    <property type="project" value="UniProtKB-KW"/>
</dbReference>
<dbReference type="Proteomes" id="UP000509510">
    <property type="component" value="Chromosome VI"/>
</dbReference>
<dbReference type="SMART" id="SM00129">
    <property type="entry name" value="KISc"/>
    <property type="match status" value="1"/>
</dbReference>
<feature type="region of interest" description="Disordered" evidence="13">
    <location>
        <begin position="205"/>
        <end position="263"/>
    </location>
</feature>
<dbReference type="CDD" id="cd01366">
    <property type="entry name" value="KISc_C_terminal"/>
    <property type="match status" value="1"/>
</dbReference>
<feature type="compositionally biased region" description="Polar residues" evidence="13">
    <location>
        <begin position="42"/>
        <end position="64"/>
    </location>
</feature>
<dbReference type="GO" id="GO:0008569">
    <property type="term" value="F:minus-end-directed microtubule motor activity"/>
    <property type="evidence" value="ECO:0007669"/>
    <property type="project" value="UniProtKB-ARBA"/>
</dbReference>
<dbReference type="InterPro" id="IPR027640">
    <property type="entry name" value="Kinesin-like_fam"/>
</dbReference>
<dbReference type="InterPro" id="IPR001752">
    <property type="entry name" value="Kinesin_motor_dom"/>
</dbReference>
<evidence type="ECO:0000256" key="6">
    <source>
        <dbReference type="ARBA" id="ARBA00022840"/>
    </source>
</evidence>
<dbReference type="PANTHER" id="PTHR47972">
    <property type="entry name" value="KINESIN-LIKE PROTEIN KLP-3"/>
    <property type="match status" value="1"/>
</dbReference>
<evidence type="ECO:0000256" key="1">
    <source>
        <dbReference type="ARBA" id="ARBA00004245"/>
    </source>
</evidence>
<feature type="region of interest" description="Disordered" evidence="13">
    <location>
        <begin position="1"/>
        <end position="150"/>
    </location>
</feature>
<dbReference type="InterPro" id="IPR036961">
    <property type="entry name" value="Kinesin_motor_dom_sf"/>
</dbReference>
<feature type="coiled-coil region" evidence="12">
    <location>
        <begin position="382"/>
        <end position="463"/>
    </location>
</feature>
<evidence type="ECO:0000256" key="2">
    <source>
        <dbReference type="ARBA" id="ARBA00010899"/>
    </source>
</evidence>
<evidence type="ECO:0000256" key="9">
    <source>
        <dbReference type="ARBA" id="ARBA00023212"/>
    </source>
</evidence>
<keyword evidence="16" id="KW-1185">Reference proteome</keyword>
<dbReference type="SUPFAM" id="SSF52540">
    <property type="entry name" value="P-loop containing nucleoside triphosphate hydrolases"/>
    <property type="match status" value="1"/>
</dbReference>
<evidence type="ECO:0000256" key="5">
    <source>
        <dbReference type="ARBA" id="ARBA00022741"/>
    </source>
</evidence>
<dbReference type="PROSITE" id="PS50067">
    <property type="entry name" value="KINESIN_MOTOR_2"/>
    <property type="match status" value="1"/>
</dbReference>
<keyword evidence="3" id="KW-0963">Cytoplasm</keyword>
<dbReference type="InterPro" id="IPR027417">
    <property type="entry name" value="P-loop_NTPase"/>
</dbReference>
<feature type="coiled-coil region" evidence="12">
    <location>
        <begin position="303"/>
        <end position="358"/>
    </location>
</feature>
<keyword evidence="7 12" id="KW-0175">Coiled coil</keyword>
<keyword evidence="5 10" id="KW-0547">Nucleotide-binding</keyword>
<dbReference type="GO" id="GO:0005524">
    <property type="term" value="F:ATP binding"/>
    <property type="evidence" value="ECO:0007669"/>
    <property type="project" value="UniProtKB-UniRule"/>
</dbReference>
<evidence type="ECO:0000256" key="10">
    <source>
        <dbReference type="PROSITE-ProRule" id="PRU00283"/>
    </source>
</evidence>
<dbReference type="Pfam" id="PF00225">
    <property type="entry name" value="Kinesin"/>
    <property type="match status" value="1"/>
</dbReference>
<gene>
    <name evidence="15" type="ORF">TRUGW13939_11820</name>
</gene>
<evidence type="ECO:0000256" key="13">
    <source>
        <dbReference type="SAM" id="MobiDB-lite"/>
    </source>
</evidence>
<keyword evidence="8 10" id="KW-0505">Motor protein</keyword>
<evidence type="ECO:0000256" key="11">
    <source>
        <dbReference type="RuleBase" id="RU000394"/>
    </source>
</evidence>
<feature type="coiled-coil region" evidence="12">
    <location>
        <begin position="499"/>
        <end position="530"/>
    </location>
</feature>
<feature type="binding site" evidence="10">
    <location>
        <begin position="640"/>
        <end position="647"/>
    </location>
    <ligand>
        <name>ATP</name>
        <dbReference type="ChEBI" id="CHEBI:30616"/>
    </ligand>
</feature>
<dbReference type="PANTHER" id="PTHR47972:SF45">
    <property type="entry name" value="PROTEIN CLARET SEGREGATIONAL"/>
    <property type="match status" value="1"/>
</dbReference>
<dbReference type="EMBL" id="CP055903">
    <property type="protein sequence ID" value="QKX64644.1"/>
    <property type="molecule type" value="Genomic_DNA"/>
</dbReference>
<protein>
    <recommendedName>
        <fullName evidence="11">Kinesin-like protein</fullName>
    </recommendedName>
</protein>
<dbReference type="PRINTS" id="PR00380">
    <property type="entry name" value="KINESINHEAVY"/>
</dbReference>
<sequence length="895" mass="99357">MDENFVNMDSRSSTRSRIPQGLAEMNSAKTNSRSGLKAPGFATSNIKPSSITKPTTAANATSKIPSGGPRQHGRTNSLSSSVSSRSTQPRTDTGSTFSQTVGASSRAPVSRPQTSMGTRRLGASSISRPKTSLDTHEEESPNSVLGKRKGTHHSYQALQVTPGSYDKHPHCTMEWTPSPSTSYTPDTIPDQQREVSLSSMMGKLSLQEPMDPPKPPTMLAKKPRKVPSRSMMARGPCHSKSTSLPSPSPSPSRPSSPKRGNKVIKPFLTKHSSVTACDDNRIQHFEDMFGAFYNKMSEVGQSSDAMKEAVNLYKTRVDELEKTREKLLEANCTLRIDLEAVKGKLSSTEAALRDSEREQEIAMDESEQRMRIEAETIRQESQKQIGNVLSEHQAEIQELRRRFESDLENERARVQREISQVNSQNALDSQRVQLEMVSKDREVEKLQRELRTAFADIESEKTRNRDLRSNLDTVSSNSVTLESSIRALKARVEFLESGSQEQSQAFERLQQQLEDALAETTEAKEKLLKEETLRRKLHNQVQELKGNIRVFCRVRPPLNSEPPSDVAQIVFPDDAEEGKEISVMGPEEKSSLGIVSRRNNAFSFDHVFGPESRNADVFDEISQLVQSALDGYNVCIFCYGQTGSGKTHTMSSQDGMIPRAVHQIYDTAKSLEEKGWTYTMEGNFVEVYNENLNDLLGKADELDKKKHEIRHDMQRCKTTITDVNTVTLDSPEMVETILKRAASNRSVAATKANERSSRSHSVFILRLIGQNSITGERSEGTLNLVDLAGSERLSHSGATGERLKETQNINRSLSCLGDVIGALGQGKEGGHIPYRNSKLTYLLQFSLGGNSKTLMFVMVSPLQAHLGETLTSLKFATKVHNTHIGTAKRVAKIQN</sequence>
<keyword evidence="9" id="KW-0206">Cytoskeleton</keyword>
<dbReference type="RefSeq" id="XP_035350817.1">
    <property type="nucleotide sequence ID" value="XM_035494924.1"/>
</dbReference>
<feature type="compositionally biased region" description="Low complexity" evidence="13">
    <location>
        <begin position="77"/>
        <end position="86"/>
    </location>
</feature>
<evidence type="ECO:0000313" key="15">
    <source>
        <dbReference type="EMBL" id="QKX64644.1"/>
    </source>
</evidence>
<evidence type="ECO:0000256" key="7">
    <source>
        <dbReference type="ARBA" id="ARBA00023054"/>
    </source>
</evidence>
<evidence type="ECO:0000259" key="14">
    <source>
        <dbReference type="PROSITE" id="PS50067"/>
    </source>
</evidence>
<dbReference type="PROSITE" id="PS00411">
    <property type="entry name" value="KINESIN_MOTOR_1"/>
    <property type="match status" value="1"/>
</dbReference>
<dbReference type="GO" id="GO:0090307">
    <property type="term" value="P:mitotic spindle assembly"/>
    <property type="evidence" value="ECO:0007669"/>
    <property type="project" value="UniProtKB-ARBA"/>
</dbReference>
<organism evidence="15 16">
    <name type="scientific">Talaromyces rugulosus</name>
    <name type="common">Penicillium rugulosum</name>
    <dbReference type="NCBI Taxonomy" id="121627"/>
    <lineage>
        <taxon>Eukaryota</taxon>
        <taxon>Fungi</taxon>
        <taxon>Dikarya</taxon>
        <taxon>Ascomycota</taxon>
        <taxon>Pezizomycotina</taxon>
        <taxon>Eurotiomycetes</taxon>
        <taxon>Eurotiomycetidae</taxon>
        <taxon>Eurotiales</taxon>
        <taxon>Trichocomaceae</taxon>
        <taxon>Talaromyces</taxon>
        <taxon>Talaromyces sect. Islandici</taxon>
    </lineage>
</organism>
<dbReference type="GO" id="GO:0008017">
    <property type="term" value="F:microtubule binding"/>
    <property type="evidence" value="ECO:0007669"/>
    <property type="project" value="InterPro"/>
</dbReference>
<evidence type="ECO:0000256" key="12">
    <source>
        <dbReference type="SAM" id="Coils"/>
    </source>
</evidence>
<dbReference type="GO" id="GO:0007018">
    <property type="term" value="P:microtubule-based movement"/>
    <property type="evidence" value="ECO:0007669"/>
    <property type="project" value="InterPro"/>
</dbReference>
<feature type="compositionally biased region" description="Polar residues" evidence="13">
    <location>
        <begin position="7"/>
        <end position="17"/>
    </location>
</feature>
<accession>A0A7H8RE35</accession>
<keyword evidence="6 10" id="KW-0067">ATP-binding</keyword>